<dbReference type="InterPro" id="IPR036249">
    <property type="entry name" value="Thioredoxin-like_sf"/>
</dbReference>
<keyword evidence="4" id="KW-0472">Membrane</keyword>
<comment type="subcellular location">
    <subcellularLocation>
        <location evidence="1">Membrane</location>
        <topology evidence="1">Single-pass membrane protein</topology>
    </subcellularLocation>
</comment>
<keyword evidence="3" id="KW-1133">Transmembrane helix</keyword>
<accession>A0A1U7LNF7</accession>
<feature type="domain" description="Thioredoxin" evidence="5">
    <location>
        <begin position="4"/>
        <end position="63"/>
    </location>
</feature>
<protein>
    <recommendedName>
        <fullName evidence="5">Thioredoxin domain-containing protein</fullName>
    </recommendedName>
</protein>
<comment type="caution">
    <text evidence="6">The sequence shown here is derived from an EMBL/GenBank/DDBJ whole genome shotgun (WGS) entry which is preliminary data.</text>
</comment>
<evidence type="ECO:0000259" key="5">
    <source>
        <dbReference type="Pfam" id="PF00085"/>
    </source>
</evidence>
<keyword evidence="7" id="KW-1185">Reference proteome</keyword>
<dbReference type="STRING" id="1198029.A0A1U7LNF7"/>
<dbReference type="Proteomes" id="UP000186594">
    <property type="component" value="Unassembled WGS sequence"/>
</dbReference>
<sequence>MREAWTDVAKEMKGSLNIAEINCDQEKKLCKDINPRGYPTLMFFKNNNSVEYDGLRGLGDLLAFSREATHAAVHEVGVSEFDTYESKSEVVFLYFYDHATTSEDFDALDKTCLSLIRRAPLLKTKSETLISRFRVTSFPSLVVIRDGKPSYYPALSPRDLRDHRRLLAWMKT</sequence>
<dbReference type="SUPFAM" id="SSF52833">
    <property type="entry name" value="Thioredoxin-like"/>
    <property type="match status" value="2"/>
</dbReference>
<evidence type="ECO:0000256" key="4">
    <source>
        <dbReference type="ARBA" id="ARBA00023136"/>
    </source>
</evidence>
<dbReference type="PANTHER" id="PTHR46426:SF1">
    <property type="entry name" value="PROTEIN DISULFIDE-ISOMERASE TMX3"/>
    <property type="match status" value="1"/>
</dbReference>
<dbReference type="GO" id="GO:0005783">
    <property type="term" value="C:endoplasmic reticulum"/>
    <property type="evidence" value="ECO:0007669"/>
    <property type="project" value="TreeGrafter"/>
</dbReference>
<dbReference type="InterPro" id="IPR013766">
    <property type="entry name" value="Thioredoxin_domain"/>
</dbReference>
<dbReference type="Gene3D" id="3.40.30.10">
    <property type="entry name" value="Glutaredoxin"/>
    <property type="match status" value="1"/>
</dbReference>
<dbReference type="Pfam" id="PF00085">
    <property type="entry name" value="Thioredoxin"/>
    <property type="match status" value="1"/>
</dbReference>
<keyword evidence="2" id="KW-0812">Transmembrane</keyword>
<dbReference type="EMBL" id="LXFE01000943">
    <property type="protein sequence ID" value="OLL24184.1"/>
    <property type="molecule type" value="Genomic_DNA"/>
</dbReference>
<organism evidence="6 7">
    <name type="scientific">Neolecta irregularis (strain DAH-3)</name>
    <dbReference type="NCBI Taxonomy" id="1198029"/>
    <lineage>
        <taxon>Eukaryota</taxon>
        <taxon>Fungi</taxon>
        <taxon>Dikarya</taxon>
        <taxon>Ascomycota</taxon>
        <taxon>Taphrinomycotina</taxon>
        <taxon>Neolectales</taxon>
        <taxon>Neolectaceae</taxon>
        <taxon>Neolecta</taxon>
    </lineage>
</organism>
<name>A0A1U7LNF7_NEOID</name>
<evidence type="ECO:0000256" key="1">
    <source>
        <dbReference type="ARBA" id="ARBA00004167"/>
    </source>
</evidence>
<dbReference type="PANTHER" id="PTHR46426">
    <property type="entry name" value="PROTEIN DISULFIDE-ISOMERASE TMX3"/>
    <property type="match status" value="1"/>
</dbReference>
<proteinExistence type="predicted"/>
<evidence type="ECO:0000313" key="7">
    <source>
        <dbReference type="Proteomes" id="UP000186594"/>
    </source>
</evidence>
<evidence type="ECO:0000256" key="3">
    <source>
        <dbReference type="ARBA" id="ARBA00022989"/>
    </source>
</evidence>
<dbReference type="CDD" id="cd02961">
    <property type="entry name" value="PDI_a_family"/>
    <property type="match status" value="1"/>
</dbReference>
<dbReference type="OrthoDB" id="72053at2759"/>
<dbReference type="AlphaFoldDB" id="A0A1U7LNF7"/>
<reference evidence="6 7" key="1">
    <citation type="submission" date="2016-04" db="EMBL/GenBank/DDBJ databases">
        <title>Evolutionary innovation and constraint leading to complex multicellularity in the Ascomycota.</title>
        <authorList>
            <person name="Cisse O."/>
            <person name="Nguyen A."/>
            <person name="Hewitt D.A."/>
            <person name="Jedd G."/>
            <person name="Stajich J.E."/>
        </authorList>
    </citation>
    <scope>NUCLEOTIDE SEQUENCE [LARGE SCALE GENOMIC DNA]</scope>
    <source>
        <strain evidence="6 7">DAH-3</strain>
    </source>
</reference>
<dbReference type="GO" id="GO:0016020">
    <property type="term" value="C:membrane"/>
    <property type="evidence" value="ECO:0007669"/>
    <property type="project" value="UniProtKB-SubCell"/>
</dbReference>
<evidence type="ECO:0000256" key="2">
    <source>
        <dbReference type="ARBA" id="ARBA00022692"/>
    </source>
</evidence>
<evidence type="ECO:0000313" key="6">
    <source>
        <dbReference type="EMBL" id="OLL24184.1"/>
    </source>
</evidence>
<gene>
    <name evidence="6" type="ORF">NEOLI_003564</name>
</gene>
<feature type="non-terminal residue" evidence="6">
    <location>
        <position position="172"/>
    </location>
</feature>
<dbReference type="InterPro" id="IPR052250">
    <property type="entry name" value="PDI_TMX3"/>
</dbReference>